<proteinExistence type="inferred from homology"/>
<comment type="cofactor">
    <cofactor evidence="1">
        <name>FAD</name>
        <dbReference type="ChEBI" id="CHEBI:57692"/>
    </cofactor>
</comment>
<dbReference type="Gene3D" id="3.30.465.10">
    <property type="match status" value="1"/>
</dbReference>
<name>A0ABR9JT06_9ACTN</name>
<dbReference type="PROSITE" id="PS51387">
    <property type="entry name" value="FAD_PCMH"/>
    <property type="match status" value="1"/>
</dbReference>
<reference evidence="7 8" key="1">
    <citation type="submission" date="2020-10" db="EMBL/GenBank/DDBJ databases">
        <title>Sequencing the genomes of 1000 actinobacteria strains.</title>
        <authorList>
            <person name="Klenk H.-P."/>
        </authorList>
    </citation>
    <scope>NUCLEOTIDE SEQUENCE [LARGE SCALE GENOMIC DNA]</scope>
    <source>
        <strain evidence="7 8">DSM 46744</strain>
    </source>
</reference>
<dbReference type="InterPro" id="IPR016166">
    <property type="entry name" value="FAD-bd_PCMH"/>
</dbReference>
<dbReference type="Pfam" id="PF01565">
    <property type="entry name" value="FAD_binding_4"/>
    <property type="match status" value="1"/>
</dbReference>
<dbReference type="EMBL" id="JADBDZ010000001">
    <property type="protein sequence ID" value="MBE1533711.1"/>
    <property type="molecule type" value="Genomic_DNA"/>
</dbReference>
<comment type="caution">
    <text evidence="7">The sequence shown here is derived from an EMBL/GenBank/DDBJ whole genome shotgun (WGS) entry which is preliminary data.</text>
</comment>
<keyword evidence="5" id="KW-0560">Oxidoreductase</keyword>
<dbReference type="CDD" id="cd12108">
    <property type="entry name" value="Hr-like"/>
    <property type="match status" value="1"/>
</dbReference>
<gene>
    <name evidence="7" type="ORF">H4W34_003544</name>
</gene>
<keyword evidence="4" id="KW-0274">FAD</keyword>
<accession>A0ABR9JT06</accession>
<dbReference type="InterPro" id="IPR050416">
    <property type="entry name" value="FAD-linked_Oxidoreductase"/>
</dbReference>
<comment type="similarity">
    <text evidence="2">Belongs to the oxygen-dependent FAD-linked oxidoreductase family.</text>
</comment>
<dbReference type="RefSeq" id="WP_192760209.1">
    <property type="nucleotide sequence ID" value="NZ_JADBDZ010000001.1"/>
</dbReference>
<dbReference type="Proteomes" id="UP000627838">
    <property type="component" value="Unassembled WGS sequence"/>
</dbReference>
<dbReference type="PROSITE" id="PS00862">
    <property type="entry name" value="OX2_COVAL_FAD"/>
    <property type="match status" value="1"/>
</dbReference>
<dbReference type="InterPro" id="IPR016169">
    <property type="entry name" value="FAD-bd_PCMH_sub2"/>
</dbReference>
<evidence type="ECO:0000256" key="4">
    <source>
        <dbReference type="ARBA" id="ARBA00022827"/>
    </source>
</evidence>
<protein>
    <submittedName>
        <fullName evidence="7">FAD/FMN-containing dehydrogenase</fullName>
    </submittedName>
</protein>
<dbReference type="InterPro" id="IPR006094">
    <property type="entry name" value="Oxid_FAD_bind_N"/>
</dbReference>
<dbReference type="InterPro" id="IPR036318">
    <property type="entry name" value="FAD-bd_PCMH-like_sf"/>
</dbReference>
<dbReference type="InterPro" id="IPR016167">
    <property type="entry name" value="FAD-bd_PCMH_sub1"/>
</dbReference>
<dbReference type="PANTHER" id="PTHR42973">
    <property type="entry name" value="BINDING OXIDOREDUCTASE, PUTATIVE (AFU_ORTHOLOGUE AFUA_1G17690)-RELATED"/>
    <property type="match status" value="1"/>
</dbReference>
<evidence type="ECO:0000313" key="7">
    <source>
        <dbReference type="EMBL" id="MBE1533711.1"/>
    </source>
</evidence>
<keyword evidence="8" id="KW-1185">Reference proteome</keyword>
<evidence type="ECO:0000259" key="6">
    <source>
        <dbReference type="PROSITE" id="PS51387"/>
    </source>
</evidence>
<evidence type="ECO:0000256" key="5">
    <source>
        <dbReference type="ARBA" id="ARBA00023002"/>
    </source>
</evidence>
<dbReference type="Gene3D" id="1.20.120.520">
    <property type="entry name" value="nmb1532 protein domain like"/>
    <property type="match status" value="1"/>
</dbReference>
<sequence>MTTRDLTGPGRVERHLRAVLRPGTVHTRGPGYDGARRLWNGAVDRRPAAVVTCSTAREVAAAVRAARDLDVPLSVRGGGHGWGGAAVADGGVVVDLRELRGVTVERWTGVADVGGGALSRDVARAAGEHGMVVAAGTAGSVGFAGLALGGGYGPLSGALGLAADSLLSVDVVLADGTAVTASADHEPELFWSLRGGGGNFGVVTGLRVRLHRVPGLLSGMLFYPLDEAVRGLAAAAELALDGPDELTVQTGLVTAPTGERVMFAAPTWCGDPAAGEEVRTRLAALGTPVFERFGPSAQTELMAGTDALFPPGRHVELRPRTLAELTPEAAAVLVAGAAAAESPYSAVSLHALHGAAARVPAEATAYGVRRPHLVVETIAVWEAGDPAADGHRAWARGLAESLAPHALPGAYANLLGGDDPARAEHAYGPNAARLLRAKDRYDPGGAFAAVPLPPRADSRDMVAVHDMYRREFDRLRELVAAMPVAGVPDASGRARRVTGHGAFLIDLLHAHHGSEDALVWPRLTERDPAGTGALTAVMTAQHQEVDRRLRDVEASLTGFAALPDEDRRKAVLDALDALIPPLREHLELEEAAALALIDRHLTAGEWAEVGGMGLMAVPPEQVPLMFGMLLDGVTPEMYAVFAAAVPAEVLDAMAHAGPPAWAARLAELRTAAGTGRDVR</sequence>
<feature type="domain" description="FAD-binding PCMH-type" evidence="6">
    <location>
        <begin position="43"/>
        <end position="213"/>
    </location>
</feature>
<dbReference type="Pfam" id="PF08031">
    <property type="entry name" value="BBE"/>
    <property type="match status" value="1"/>
</dbReference>
<evidence type="ECO:0000256" key="3">
    <source>
        <dbReference type="ARBA" id="ARBA00022630"/>
    </source>
</evidence>
<evidence type="ECO:0000313" key="8">
    <source>
        <dbReference type="Proteomes" id="UP000627838"/>
    </source>
</evidence>
<dbReference type="Pfam" id="PF01814">
    <property type="entry name" value="Hemerythrin"/>
    <property type="match status" value="1"/>
</dbReference>
<dbReference type="Gene3D" id="3.40.462.20">
    <property type="match status" value="1"/>
</dbReference>
<dbReference type="InterPro" id="IPR012312">
    <property type="entry name" value="Hemerythrin-like"/>
</dbReference>
<dbReference type="InterPro" id="IPR012951">
    <property type="entry name" value="BBE"/>
</dbReference>
<dbReference type="Gene3D" id="3.30.43.10">
    <property type="entry name" value="Uridine Diphospho-n-acetylenolpyruvylglucosamine Reductase, domain 2"/>
    <property type="match status" value="1"/>
</dbReference>
<dbReference type="InterPro" id="IPR006093">
    <property type="entry name" value="Oxy_OxRdtase_FAD_BS"/>
</dbReference>
<dbReference type="SUPFAM" id="SSF56176">
    <property type="entry name" value="FAD-binding/transporter-associated domain-like"/>
    <property type="match status" value="1"/>
</dbReference>
<evidence type="ECO:0000256" key="2">
    <source>
        <dbReference type="ARBA" id="ARBA00005466"/>
    </source>
</evidence>
<keyword evidence="3" id="KW-0285">Flavoprotein</keyword>
<dbReference type="PANTHER" id="PTHR42973:SF39">
    <property type="entry name" value="FAD-BINDING PCMH-TYPE DOMAIN-CONTAINING PROTEIN"/>
    <property type="match status" value="1"/>
</dbReference>
<organism evidence="7 8">
    <name type="scientific">Actinomadura algeriensis</name>
    <dbReference type="NCBI Taxonomy" id="1679523"/>
    <lineage>
        <taxon>Bacteria</taxon>
        <taxon>Bacillati</taxon>
        <taxon>Actinomycetota</taxon>
        <taxon>Actinomycetes</taxon>
        <taxon>Streptosporangiales</taxon>
        <taxon>Thermomonosporaceae</taxon>
        <taxon>Actinomadura</taxon>
    </lineage>
</organism>
<evidence type="ECO:0000256" key="1">
    <source>
        <dbReference type="ARBA" id="ARBA00001974"/>
    </source>
</evidence>